<dbReference type="Pfam" id="PF13185">
    <property type="entry name" value="GAF_2"/>
    <property type="match status" value="1"/>
</dbReference>
<sequence length="422" mass="48602">MSLLINAKQYPLSYQELEQYNQSFYQAAFTLFNYLLLLLFSVSLVLSLIYDTWGIALGFSLFSLTFYILMFKYGELKSSEQVYLLVVVLLTLQLQFTFELKDISSTQLLYFTMMTLLVLFRDWRVLLLFYMANHTFYLVLFLFTKGYWIHQLLEQSQGGVTLMGLQLNLLTLLIVGFLHFCVGVMISILLNRQSIAAAKQVFYLEKQMNLWTHKEIIDDFIQETYDKNYPIAPQDEIGNTLINLQEHLQKQSLLYQQESESLYHLHKFNKLLLNCSYLEEVSHCVVKELSDVFESGSTQLYIIHPKEKMIELLASYGVASQENTPKYIPFGEGLLGEAIHFKNHYIIKDIPETTPVIQSGLGAQLPKEIVIVPLQVKGNNVGVVVLNLLHSLDKHHLSMLGDMVQNIGVLIQVHLQQKTTEA</sequence>
<feature type="transmembrane region" description="Helical" evidence="1">
    <location>
        <begin position="24"/>
        <end position="46"/>
    </location>
</feature>
<keyword evidence="1" id="KW-0472">Membrane</keyword>
<feature type="transmembrane region" description="Helical" evidence="1">
    <location>
        <begin position="104"/>
        <end position="120"/>
    </location>
</feature>
<dbReference type="InterPro" id="IPR003018">
    <property type="entry name" value="GAF"/>
</dbReference>
<feature type="transmembrane region" description="Helical" evidence="1">
    <location>
        <begin position="82"/>
        <end position="98"/>
    </location>
</feature>
<feature type="transmembrane region" description="Helical" evidence="1">
    <location>
        <begin position="127"/>
        <end position="149"/>
    </location>
</feature>
<feature type="transmembrane region" description="Helical" evidence="1">
    <location>
        <begin position="52"/>
        <end position="70"/>
    </location>
</feature>
<evidence type="ECO:0000313" key="3">
    <source>
        <dbReference type="EMBL" id="GAA4850132.1"/>
    </source>
</evidence>
<dbReference type="Proteomes" id="UP001500298">
    <property type="component" value="Unassembled WGS sequence"/>
</dbReference>
<proteinExistence type="predicted"/>
<dbReference type="Gene3D" id="3.30.450.40">
    <property type="match status" value="1"/>
</dbReference>
<protein>
    <recommendedName>
        <fullName evidence="2">GAF domain-containing protein</fullName>
    </recommendedName>
</protein>
<name>A0ABP9DP73_9BACT</name>
<dbReference type="InterPro" id="IPR029016">
    <property type="entry name" value="GAF-like_dom_sf"/>
</dbReference>
<evidence type="ECO:0000256" key="1">
    <source>
        <dbReference type="SAM" id="Phobius"/>
    </source>
</evidence>
<feature type="domain" description="GAF" evidence="2">
    <location>
        <begin position="300"/>
        <end position="412"/>
    </location>
</feature>
<reference evidence="4" key="1">
    <citation type="journal article" date="2019" name="Int. J. Syst. Evol. Microbiol.">
        <title>The Global Catalogue of Microorganisms (GCM) 10K type strain sequencing project: providing services to taxonomists for standard genome sequencing and annotation.</title>
        <authorList>
            <consortium name="The Broad Institute Genomics Platform"/>
            <consortium name="The Broad Institute Genome Sequencing Center for Infectious Disease"/>
            <person name="Wu L."/>
            <person name="Ma J."/>
        </authorList>
    </citation>
    <scope>NUCLEOTIDE SEQUENCE [LARGE SCALE GENOMIC DNA]</scope>
    <source>
        <strain evidence="4">JCM 18326</strain>
    </source>
</reference>
<dbReference type="SUPFAM" id="SSF55781">
    <property type="entry name" value="GAF domain-like"/>
    <property type="match status" value="1"/>
</dbReference>
<evidence type="ECO:0000259" key="2">
    <source>
        <dbReference type="Pfam" id="PF13185"/>
    </source>
</evidence>
<gene>
    <name evidence="3" type="ORF">GCM10023331_38500</name>
</gene>
<comment type="caution">
    <text evidence="3">The sequence shown here is derived from an EMBL/GenBank/DDBJ whole genome shotgun (WGS) entry which is preliminary data.</text>
</comment>
<accession>A0ABP9DP73</accession>
<evidence type="ECO:0000313" key="4">
    <source>
        <dbReference type="Proteomes" id="UP001500298"/>
    </source>
</evidence>
<organism evidence="3 4">
    <name type="scientific">Algivirga pacifica</name>
    <dbReference type="NCBI Taxonomy" id="1162670"/>
    <lineage>
        <taxon>Bacteria</taxon>
        <taxon>Pseudomonadati</taxon>
        <taxon>Bacteroidota</taxon>
        <taxon>Cytophagia</taxon>
        <taxon>Cytophagales</taxon>
        <taxon>Flammeovirgaceae</taxon>
        <taxon>Algivirga</taxon>
    </lineage>
</organism>
<feature type="transmembrane region" description="Helical" evidence="1">
    <location>
        <begin position="169"/>
        <end position="190"/>
    </location>
</feature>
<keyword evidence="4" id="KW-1185">Reference proteome</keyword>
<keyword evidence="1" id="KW-1133">Transmembrane helix</keyword>
<dbReference type="EMBL" id="BAABJX010000063">
    <property type="protein sequence ID" value="GAA4850132.1"/>
    <property type="molecule type" value="Genomic_DNA"/>
</dbReference>
<dbReference type="RefSeq" id="WP_345374807.1">
    <property type="nucleotide sequence ID" value="NZ_BAABJX010000063.1"/>
</dbReference>
<keyword evidence="1" id="KW-0812">Transmembrane</keyword>